<evidence type="ECO:0000256" key="6">
    <source>
        <dbReference type="SAM" id="MobiDB-lite"/>
    </source>
</evidence>
<feature type="compositionally biased region" description="Basic and acidic residues" evidence="6">
    <location>
        <begin position="139"/>
        <end position="160"/>
    </location>
</feature>
<protein>
    <recommendedName>
        <fullName evidence="1">non-specific serine/threonine protein kinase</fullName>
        <ecNumber evidence="1">2.7.11.1</ecNumber>
    </recommendedName>
</protein>
<feature type="domain" description="Protein kinase" evidence="7">
    <location>
        <begin position="1"/>
        <end position="79"/>
    </location>
</feature>
<dbReference type="AlphaFoldDB" id="A0A5J4TYM5"/>
<dbReference type="OrthoDB" id="2019763at2759"/>
<feature type="region of interest" description="Disordered" evidence="6">
    <location>
        <begin position="135"/>
        <end position="201"/>
    </location>
</feature>
<keyword evidence="4" id="KW-0418">Kinase</keyword>
<dbReference type="GO" id="GO:0005524">
    <property type="term" value="F:ATP binding"/>
    <property type="evidence" value="ECO:0007669"/>
    <property type="project" value="UniProtKB-KW"/>
</dbReference>
<evidence type="ECO:0000256" key="3">
    <source>
        <dbReference type="ARBA" id="ARBA00022741"/>
    </source>
</evidence>
<dbReference type="EC" id="2.7.11.1" evidence="1"/>
<dbReference type="InterPro" id="IPR050660">
    <property type="entry name" value="NEK_Ser/Thr_kinase"/>
</dbReference>
<accession>A0A5J4TYM5</accession>
<dbReference type="Proteomes" id="UP000324800">
    <property type="component" value="Unassembled WGS sequence"/>
</dbReference>
<evidence type="ECO:0000313" key="9">
    <source>
        <dbReference type="Proteomes" id="UP000324800"/>
    </source>
</evidence>
<feature type="non-terminal residue" evidence="8">
    <location>
        <position position="359"/>
    </location>
</feature>
<keyword evidence="5" id="KW-0067">ATP-binding</keyword>
<proteinExistence type="predicted"/>
<evidence type="ECO:0000313" key="8">
    <source>
        <dbReference type="EMBL" id="KAA6362842.1"/>
    </source>
</evidence>
<dbReference type="PANTHER" id="PTHR43671">
    <property type="entry name" value="SERINE/THREONINE-PROTEIN KINASE NEK"/>
    <property type="match status" value="1"/>
</dbReference>
<keyword evidence="3" id="KW-0547">Nucleotide-binding</keyword>
<dbReference type="InterPro" id="IPR000719">
    <property type="entry name" value="Prot_kinase_dom"/>
</dbReference>
<dbReference type="Pfam" id="PF00069">
    <property type="entry name" value="Pkinase"/>
    <property type="match status" value="1"/>
</dbReference>
<gene>
    <name evidence="8" type="ORF">EZS28_041631</name>
</gene>
<evidence type="ECO:0000256" key="1">
    <source>
        <dbReference type="ARBA" id="ARBA00012513"/>
    </source>
</evidence>
<dbReference type="Gene3D" id="1.10.510.10">
    <property type="entry name" value="Transferase(Phosphotransferase) domain 1"/>
    <property type="match status" value="1"/>
</dbReference>
<keyword evidence="2" id="KW-0808">Transferase</keyword>
<sequence>MSDRSDIWSLGVIMIEIVSGVHPFSGMTAAETVPNIIAGKMNGLPKDIQGDLKQMIIWMLTHDPSKRPSTEQLLESDLMQLVAKIETRNSTQISELESKVQQEKRRADLAVSEKDRLQVELNRANTEKDRLQVELNRANTEKDRGRQEKQRAQSEKDRLQVELNRANTDKDRLQVELDRERQEKERAQSEKNQEKQRANNAEELTAVFQQQVERTHSEVTRLTTENQQLKAELSRRETVPSTPKVQLKQTPVPTPKPKQSLIQITSSPQPITVNLQVPTGMSGHKKQNIFKHDNTEAYCTITSDPIISDGIVYYETVFEKHDGNWAFGIGIADSTVVFQPNNLPDEDGNNEKTVGYYSG</sequence>
<evidence type="ECO:0000259" key="7">
    <source>
        <dbReference type="PROSITE" id="PS50011"/>
    </source>
</evidence>
<name>A0A5J4TYM5_9EUKA</name>
<reference evidence="8 9" key="1">
    <citation type="submission" date="2019-03" db="EMBL/GenBank/DDBJ databases">
        <title>Single cell metagenomics reveals metabolic interactions within the superorganism composed of flagellate Streblomastix strix and complex community of Bacteroidetes bacteria on its surface.</title>
        <authorList>
            <person name="Treitli S.C."/>
            <person name="Kolisko M."/>
            <person name="Husnik F."/>
            <person name="Keeling P."/>
            <person name="Hampl V."/>
        </authorList>
    </citation>
    <scope>NUCLEOTIDE SEQUENCE [LARGE SCALE GENOMIC DNA]</scope>
    <source>
        <strain evidence="8">ST1C</strain>
    </source>
</reference>
<feature type="compositionally biased region" description="Basic and acidic residues" evidence="6">
    <location>
        <begin position="167"/>
        <end position="197"/>
    </location>
</feature>
<feature type="region of interest" description="Disordered" evidence="6">
    <location>
        <begin position="227"/>
        <end position="262"/>
    </location>
</feature>
<evidence type="ECO:0000256" key="5">
    <source>
        <dbReference type="ARBA" id="ARBA00022840"/>
    </source>
</evidence>
<dbReference type="InterPro" id="IPR011009">
    <property type="entry name" value="Kinase-like_dom_sf"/>
</dbReference>
<organism evidence="8 9">
    <name type="scientific">Streblomastix strix</name>
    <dbReference type="NCBI Taxonomy" id="222440"/>
    <lineage>
        <taxon>Eukaryota</taxon>
        <taxon>Metamonada</taxon>
        <taxon>Preaxostyla</taxon>
        <taxon>Oxymonadida</taxon>
        <taxon>Streblomastigidae</taxon>
        <taxon>Streblomastix</taxon>
    </lineage>
</organism>
<evidence type="ECO:0000256" key="4">
    <source>
        <dbReference type="ARBA" id="ARBA00022777"/>
    </source>
</evidence>
<comment type="caution">
    <text evidence="8">The sequence shown here is derived from an EMBL/GenBank/DDBJ whole genome shotgun (WGS) entry which is preliminary data.</text>
</comment>
<dbReference type="GO" id="GO:0004674">
    <property type="term" value="F:protein serine/threonine kinase activity"/>
    <property type="evidence" value="ECO:0007669"/>
    <property type="project" value="UniProtKB-EC"/>
</dbReference>
<dbReference type="SUPFAM" id="SSF56112">
    <property type="entry name" value="Protein kinase-like (PK-like)"/>
    <property type="match status" value="1"/>
</dbReference>
<dbReference type="PROSITE" id="PS50011">
    <property type="entry name" value="PROTEIN_KINASE_DOM"/>
    <property type="match status" value="1"/>
</dbReference>
<dbReference type="EMBL" id="SNRW01023656">
    <property type="protein sequence ID" value="KAA6362842.1"/>
    <property type="molecule type" value="Genomic_DNA"/>
</dbReference>
<evidence type="ECO:0000256" key="2">
    <source>
        <dbReference type="ARBA" id="ARBA00022679"/>
    </source>
</evidence>
<dbReference type="PANTHER" id="PTHR43671:SF13">
    <property type="entry name" value="SERINE_THREONINE-PROTEIN KINASE NEK2"/>
    <property type="match status" value="1"/>
</dbReference>